<comment type="caution">
    <text evidence="1">The sequence shown here is derived from an EMBL/GenBank/DDBJ whole genome shotgun (WGS) entry which is preliminary data.</text>
</comment>
<dbReference type="AlphaFoldDB" id="A0A2M7H580"/>
<dbReference type="SUPFAM" id="SSF56281">
    <property type="entry name" value="Metallo-hydrolase/oxidoreductase"/>
    <property type="match status" value="1"/>
</dbReference>
<dbReference type="PANTHER" id="PTHR39189">
    <property type="entry name" value="UPF0173 METAL-DEPENDENT HYDROLASE YTKL"/>
    <property type="match status" value="1"/>
</dbReference>
<protein>
    <recommendedName>
        <fullName evidence="3">Lactamase</fullName>
    </recommendedName>
</protein>
<evidence type="ECO:0000313" key="2">
    <source>
        <dbReference type="Proteomes" id="UP000230292"/>
    </source>
</evidence>
<accession>A0A2M7H580</accession>
<reference evidence="1 2" key="1">
    <citation type="submission" date="2017-09" db="EMBL/GenBank/DDBJ databases">
        <title>Depth-based differentiation of microbial function through sediment-hosted aquifers and enrichment of novel symbionts in the deep terrestrial subsurface.</title>
        <authorList>
            <person name="Probst A.J."/>
            <person name="Ladd B."/>
            <person name="Jarett J.K."/>
            <person name="Geller-Mcgrath D.E."/>
            <person name="Sieber C.M."/>
            <person name="Emerson J.B."/>
            <person name="Anantharaman K."/>
            <person name="Thomas B.C."/>
            <person name="Malmstrom R."/>
            <person name="Stieglmeier M."/>
            <person name="Klingl A."/>
            <person name="Woyke T."/>
            <person name="Ryan C.M."/>
            <person name="Banfield J.F."/>
        </authorList>
    </citation>
    <scope>NUCLEOTIDE SEQUENCE [LARGE SCALE GENOMIC DNA]</scope>
    <source>
        <strain evidence="1">CG15_BIG_FIL_POST_REV_8_21_14_020_45_12</strain>
    </source>
</reference>
<sequence length="203" mass="22213">MNMHITWHGLSAVKLQTSSATMLINPFQDSYGITMPKLKVDIAATTNATDDMVNNLARLQGDPQIVENPGEYEINGVFIYGIPASGGRTLYVIEAEGIRVGHPGVSPLSLTDAQLEIFEGVDILLLPLMTDDKKAVSDMISRVEPRIVIPIQYVTPKVTAKLGELDHFMKEMGSKSKTPDKKLVIKAKDLPVENTEVIILEVA</sequence>
<proteinExistence type="predicted"/>
<organism evidence="1 2">
    <name type="scientific">Candidatus Kerfeldbacteria bacterium CG15_BIG_FIL_POST_REV_8_21_14_020_45_12</name>
    <dbReference type="NCBI Taxonomy" id="2014247"/>
    <lineage>
        <taxon>Bacteria</taxon>
        <taxon>Candidatus Kerfeldiibacteriota</taxon>
    </lineage>
</organism>
<dbReference type="Gene3D" id="3.60.15.10">
    <property type="entry name" value="Ribonuclease Z/Hydroxyacylglutathione hydrolase-like"/>
    <property type="match status" value="1"/>
</dbReference>
<dbReference type="InterPro" id="IPR036866">
    <property type="entry name" value="RibonucZ/Hydroxyglut_hydro"/>
</dbReference>
<dbReference type="PANTHER" id="PTHR39189:SF1">
    <property type="entry name" value="UPF0173 METAL-DEPENDENT HYDROLASE YTKL"/>
    <property type="match status" value="1"/>
</dbReference>
<gene>
    <name evidence="1" type="ORF">COW24_00450</name>
</gene>
<evidence type="ECO:0000313" key="1">
    <source>
        <dbReference type="EMBL" id="PIW37392.1"/>
    </source>
</evidence>
<name>A0A2M7H580_9BACT</name>
<dbReference type="EMBL" id="PFGC01000007">
    <property type="protein sequence ID" value="PIW37392.1"/>
    <property type="molecule type" value="Genomic_DNA"/>
</dbReference>
<evidence type="ECO:0008006" key="3">
    <source>
        <dbReference type="Google" id="ProtNLM"/>
    </source>
</evidence>
<dbReference type="Proteomes" id="UP000230292">
    <property type="component" value="Unassembled WGS sequence"/>
</dbReference>
<dbReference type="Pfam" id="PF13483">
    <property type="entry name" value="Lactamase_B_3"/>
    <property type="match status" value="1"/>
</dbReference>